<keyword evidence="3" id="KW-0472">Membrane</keyword>
<protein>
    <submittedName>
        <fullName evidence="4">Uroporphyrinogen-III C-methyltransferase</fullName>
        <ecNumber evidence="4">2.1.1.107</ecNumber>
    </submittedName>
</protein>
<evidence type="ECO:0000256" key="2">
    <source>
        <dbReference type="SAM" id="MobiDB-lite"/>
    </source>
</evidence>
<keyword evidence="4" id="KW-0489">Methyltransferase</keyword>
<keyword evidence="3" id="KW-1133">Transmembrane helix</keyword>
<sequence length="391" mass="40546">MSNVDKPNEPAAPEGARPDRATMDPAPVDPLSSRPARAAASKPAPPSRGGGSLALAVLLALIAVGASGYVGWRQWQQEQGNAADSRQVAGLQQRVATLEATLAGVNGERNSLDQRLSDAAAVNRSLREELLGQAERTRNLEDAVAKLAEKSLSGHDAMLLDETESLLRLGSERYTLFHDAQGASAAYALADQTLAAVNDGAFSGLRQSLGAEREALAKSQPASQASALQQLTELRGTLDSLPLKPLNPPATAQAQDVWSRIGRALASVVSVQRDNGAPLSVADARFARELAALDLAQAQAALLAYDSKGYAAALQRVDSSLSTQFDGTAPAVQQAHRTLAELARRLPAGAPVQLGAALTELRNLRAVHALSPANATPATAGSAARAGGARP</sequence>
<dbReference type="PANTHER" id="PTHR38043:SF1">
    <property type="entry name" value="PROTEIN HEMX"/>
    <property type="match status" value="1"/>
</dbReference>
<accession>A0ABW0SUP2</accession>
<name>A0ABW0SUP2_9GAMM</name>
<keyword evidence="5" id="KW-1185">Reference proteome</keyword>
<dbReference type="PANTHER" id="PTHR38043">
    <property type="entry name" value="PROTEIN HEMX"/>
    <property type="match status" value="1"/>
</dbReference>
<reference evidence="5" key="1">
    <citation type="journal article" date="2019" name="Int. J. Syst. Evol. Microbiol.">
        <title>The Global Catalogue of Microorganisms (GCM) 10K type strain sequencing project: providing services to taxonomists for standard genome sequencing and annotation.</title>
        <authorList>
            <consortium name="The Broad Institute Genomics Platform"/>
            <consortium name="The Broad Institute Genome Sequencing Center for Infectious Disease"/>
            <person name="Wu L."/>
            <person name="Ma J."/>
        </authorList>
    </citation>
    <scope>NUCLEOTIDE SEQUENCE [LARGE SCALE GENOMIC DNA]</scope>
    <source>
        <strain evidence="5">CGMCC 1.13587</strain>
    </source>
</reference>
<dbReference type="Pfam" id="PF04375">
    <property type="entry name" value="HemX"/>
    <property type="match status" value="1"/>
</dbReference>
<gene>
    <name evidence="4" type="ORF">ACFPPB_05530</name>
</gene>
<dbReference type="EMBL" id="JBHSNG010000004">
    <property type="protein sequence ID" value="MFC5580567.1"/>
    <property type="molecule type" value="Genomic_DNA"/>
</dbReference>
<evidence type="ECO:0000256" key="3">
    <source>
        <dbReference type="SAM" id="Phobius"/>
    </source>
</evidence>
<proteinExistence type="predicted"/>
<dbReference type="EC" id="2.1.1.107" evidence="4"/>
<feature type="region of interest" description="Disordered" evidence="2">
    <location>
        <begin position="1"/>
        <end position="49"/>
    </location>
</feature>
<dbReference type="RefSeq" id="WP_377325171.1">
    <property type="nucleotide sequence ID" value="NZ_JBHSNG010000004.1"/>
</dbReference>
<organism evidence="4 5">
    <name type="scientific">Rhodanobacter terrae</name>
    <dbReference type="NCBI Taxonomy" id="418647"/>
    <lineage>
        <taxon>Bacteria</taxon>
        <taxon>Pseudomonadati</taxon>
        <taxon>Pseudomonadota</taxon>
        <taxon>Gammaproteobacteria</taxon>
        <taxon>Lysobacterales</taxon>
        <taxon>Rhodanobacteraceae</taxon>
        <taxon>Rhodanobacter</taxon>
    </lineage>
</organism>
<keyword evidence="1" id="KW-0175">Coiled coil</keyword>
<dbReference type="InterPro" id="IPR007470">
    <property type="entry name" value="HemX"/>
</dbReference>
<dbReference type="GO" id="GO:0032259">
    <property type="term" value="P:methylation"/>
    <property type="evidence" value="ECO:0007669"/>
    <property type="project" value="UniProtKB-KW"/>
</dbReference>
<keyword evidence="3" id="KW-0812">Transmembrane</keyword>
<evidence type="ECO:0000313" key="5">
    <source>
        <dbReference type="Proteomes" id="UP001596111"/>
    </source>
</evidence>
<feature type="compositionally biased region" description="Low complexity" evidence="2">
    <location>
        <begin position="30"/>
        <end position="42"/>
    </location>
</feature>
<dbReference type="Proteomes" id="UP001596111">
    <property type="component" value="Unassembled WGS sequence"/>
</dbReference>
<feature type="coiled-coil region" evidence="1">
    <location>
        <begin position="88"/>
        <end position="129"/>
    </location>
</feature>
<keyword evidence="4" id="KW-0808">Transferase</keyword>
<evidence type="ECO:0000313" key="4">
    <source>
        <dbReference type="EMBL" id="MFC5580567.1"/>
    </source>
</evidence>
<comment type="caution">
    <text evidence="4">The sequence shown here is derived from an EMBL/GenBank/DDBJ whole genome shotgun (WGS) entry which is preliminary data.</text>
</comment>
<dbReference type="GO" id="GO:0004851">
    <property type="term" value="F:uroporphyrin-III C-methyltransferase activity"/>
    <property type="evidence" value="ECO:0007669"/>
    <property type="project" value="UniProtKB-EC"/>
</dbReference>
<evidence type="ECO:0000256" key="1">
    <source>
        <dbReference type="SAM" id="Coils"/>
    </source>
</evidence>
<feature type="transmembrane region" description="Helical" evidence="3">
    <location>
        <begin position="53"/>
        <end position="72"/>
    </location>
</feature>